<feature type="domain" description="Cystatin" evidence="5">
    <location>
        <begin position="21"/>
        <end position="132"/>
    </location>
</feature>
<evidence type="ECO:0000313" key="7">
    <source>
        <dbReference type="Proteomes" id="UP001303046"/>
    </source>
</evidence>
<dbReference type="Proteomes" id="UP001303046">
    <property type="component" value="Unassembled WGS sequence"/>
</dbReference>
<dbReference type="PANTHER" id="PTHR46186">
    <property type="entry name" value="CYSTATIN"/>
    <property type="match status" value="1"/>
</dbReference>
<dbReference type="PANTHER" id="PTHR46186:SF2">
    <property type="entry name" value="CYSTATIN"/>
    <property type="match status" value="1"/>
</dbReference>
<sequence>MSHLAFALSFLCIVTFTDGQIMTGGIMEQNPNDPEHMVTAWKAVDHVNDFSSNGQNLMVPIKVMKAASQVVAGTKYILEVLYGESICAKGIEFAATPANCPVKRNGRRAMYEVELWTKEWENFERLSVRKILDIPAGQNMDFPARRNIMDFLARQNIMSIPGRKNIMGIPGRSIAPQHNDQRSGKESKCDGSANDTIISVSFNGICSFTHEKDLLLKFN</sequence>
<reference evidence="6 7" key="1">
    <citation type="submission" date="2023-08" db="EMBL/GenBank/DDBJ databases">
        <title>A Necator americanus chromosomal reference genome.</title>
        <authorList>
            <person name="Ilik V."/>
            <person name="Petrzelkova K.J."/>
            <person name="Pardy F."/>
            <person name="Fuh T."/>
            <person name="Niatou-Singa F.S."/>
            <person name="Gouil Q."/>
            <person name="Baker L."/>
            <person name="Ritchie M.E."/>
            <person name="Jex A.R."/>
            <person name="Gazzola D."/>
            <person name="Li H."/>
            <person name="Toshio Fujiwara R."/>
            <person name="Zhan B."/>
            <person name="Aroian R.V."/>
            <person name="Pafco B."/>
            <person name="Schwarz E.M."/>
        </authorList>
    </citation>
    <scope>NUCLEOTIDE SEQUENCE [LARGE SCALE GENOMIC DNA]</scope>
    <source>
        <strain evidence="6 7">Aroian</strain>
        <tissue evidence="6">Whole animal</tissue>
    </source>
</reference>
<feature type="chain" id="PRO_5045437987" description="Cystatin domain-containing protein" evidence="4">
    <location>
        <begin position="20"/>
        <end position="219"/>
    </location>
</feature>
<keyword evidence="7" id="KW-1185">Reference proteome</keyword>
<organism evidence="6 7">
    <name type="scientific">Necator americanus</name>
    <name type="common">Human hookworm</name>
    <dbReference type="NCBI Taxonomy" id="51031"/>
    <lineage>
        <taxon>Eukaryota</taxon>
        <taxon>Metazoa</taxon>
        <taxon>Ecdysozoa</taxon>
        <taxon>Nematoda</taxon>
        <taxon>Chromadorea</taxon>
        <taxon>Rhabditida</taxon>
        <taxon>Rhabditina</taxon>
        <taxon>Rhabditomorpha</taxon>
        <taxon>Strongyloidea</taxon>
        <taxon>Ancylostomatidae</taxon>
        <taxon>Bunostominae</taxon>
        <taxon>Necator</taxon>
    </lineage>
</organism>
<dbReference type="CDD" id="cd00042">
    <property type="entry name" value="CY"/>
    <property type="match status" value="1"/>
</dbReference>
<keyword evidence="2" id="KW-0646">Protease inhibitor</keyword>
<evidence type="ECO:0000259" key="5">
    <source>
        <dbReference type="SMART" id="SM00043"/>
    </source>
</evidence>
<feature type="signal peptide" evidence="4">
    <location>
        <begin position="1"/>
        <end position="19"/>
    </location>
</feature>
<name>A0ABR1E591_NECAM</name>
<dbReference type="Pfam" id="PF00031">
    <property type="entry name" value="Cystatin"/>
    <property type="match status" value="1"/>
</dbReference>
<evidence type="ECO:0000313" key="6">
    <source>
        <dbReference type="EMBL" id="KAK6756926.1"/>
    </source>
</evidence>
<dbReference type="EMBL" id="JAVFWL010000005">
    <property type="protein sequence ID" value="KAK6756926.1"/>
    <property type="molecule type" value="Genomic_DNA"/>
</dbReference>
<accession>A0ABR1E591</accession>
<comment type="similarity">
    <text evidence="1">Belongs to the cystatin family.</text>
</comment>
<evidence type="ECO:0000256" key="4">
    <source>
        <dbReference type="SAM" id="SignalP"/>
    </source>
</evidence>
<evidence type="ECO:0000256" key="1">
    <source>
        <dbReference type="ARBA" id="ARBA00009403"/>
    </source>
</evidence>
<gene>
    <name evidence="6" type="primary">Necator_chrV.g19802</name>
    <name evidence="6" type="ORF">RB195_015010</name>
</gene>
<evidence type="ECO:0000256" key="3">
    <source>
        <dbReference type="ARBA" id="ARBA00022704"/>
    </source>
</evidence>
<protein>
    <recommendedName>
        <fullName evidence="5">Cystatin domain-containing protein</fullName>
    </recommendedName>
</protein>
<comment type="caution">
    <text evidence="6">The sequence shown here is derived from an EMBL/GenBank/DDBJ whole genome shotgun (WGS) entry which is preliminary data.</text>
</comment>
<dbReference type="InterPro" id="IPR000010">
    <property type="entry name" value="Cystatin_dom"/>
</dbReference>
<keyword evidence="4" id="KW-0732">Signal</keyword>
<dbReference type="SMART" id="SM00043">
    <property type="entry name" value="CY"/>
    <property type="match status" value="1"/>
</dbReference>
<proteinExistence type="inferred from homology"/>
<dbReference type="SUPFAM" id="SSF54403">
    <property type="entry name" value="Cystatin/monellin"/>
    <property type="match status" value="1"/>
</dbReference>
<evidence type="ECO:0000256" key="2">
    <source>
        <dbReference type="ARBA" id="ARBA00022690"/>
    </source>
</evidence>
<keyword evidence="3" id="KW-0789">Thiol protease inhibitor</keyword>
<dbReference type="Gene3D" id="3.10.450.10">
    <property type="match status" value="1"/>
</dbReference>
<dbReference type="InterPro" id="IPR046350">
    <property type="entry name" value="Cystatin_sf"/>
</dbReference>